<accession>A0A1R3L473</accession>
<organism evidence="2 3">
    <name type="scientific">Corchorus olitorius</name>
    <dbReference type="NCBI Taxonomy" id="93759"/>
    <lineage>
        <taxon>Eukaryota</taxon>
        <taxon>Viridiplantae</taxon>
        <taxon>Streptophyta</taxon>
        <taxon>Embryophyta</taxon>
        <taxon>Tracheophyta</taxon>
        <taxon>Spermatophyta</taxon>
        <taxon>Magnoliopsida</taxon>
        <taxon>eudicotyledons</taxon>
        <taxon>Gunneridae</taxon>
        <taxon>Pentapetalae</taxon>
        <taxon>rosids</taxon>
        <taxon>malvids</taxon>
        <taxon>Malvales</taxon>
        <taxon>Malvaceae</taxon>
        <taxon>Grewioideae</taxon>
        <taxon>Apeibeae</taxon>
        <taxon>Corchorus</taxon>
    </lineage>
</organism>
<comment type="caution">
    <text evidence="2">The sequence shown here is derived from an EMBL/GenBank/DDBJ whole genome shotgun (WGS) entry which is preliminary data.</text>
</comment>
<dbReference type="EMBL" id="AWUE01001993">
    <property type="protein sequence ID" value="OMP14116.1"/>
    <property type="molecule type" value="Genomic_DNA"/>
</dbReference>
<proteinExistence type="predicted"/>
<reference evidence="3" key="1">
    <citation type="submission" date="2013-09" db="EMBL/GenBank/DDBJ databases">
        <title>Corchorus olitorius genome sequencing.</title>
        <authorList>
            <person name="Alam M."/>
            <person name="Haque M.S."/>
            <person name="Islam M.S."/>
            <person name="Emdad E.M."/>
            <person name="Islam M.M."/>
            <person name="Ahmed B."/>
            <person name="Halim A."/>
            <person name="Hossen Q.M.M."/>
            <person name="Hossain M.Z."/>
            <person name="Ahmed R."/>
            <person name="Khan M.M."/>
            <person name="Islam R."/>
            <person name="Rashid M.M."/>
            <person name="Khan S.A."/>
            <person name="Rahman M.S."/>
            <person name="Alam M."/>
            <person name="Yahiya A.S."/>
            <person name="Khan M.S."/>
            <person name="Azam M.S."/>
            <person name="Haque T."/>
            <person name="Lashkar M.Z.H."/>
            <person name="Akhand A.I."/>
            <person name="Morshed G."/>
            <person name="Roy S."/>
            <person name="Uddin K.S."/>
            <person name="Rabeya T."/>
            <person name="Hossain A.S."/>
            <person name="Chowdhury A."/>
            <person name="Snigdha A.R."/>
            <person name="Mortoza M.S."/>
            <person name="Matin S.A."/>
            <person name="Hoque S.M.E."/>
            <person name="Islam M.K."/>
            <person name="Roy D.K."/>
            <person name="Haider R."/>
            <person name="Moosa M.M."/>
            <person name="Elias S.M."/>
            <person name="Hasan A.M."/>
            <person name="Jahan S."/>
            <person name="Shafiuddin M."/>
            <person name="Mahmood N."/>
            <person name="Shommy N.S."/>
        </authorList>
    </citation>
    <scope>NUCLEOTIDE SEQUENCE [LARGE SCALE GENOMIC DNA]</scope>
    <source>
        <strain evidence="3">cv. O-4</strain>
    </source>
</reference>
<sequence>MAANPPTRTTTGGKSSRTAATVPGYSVTARCC</sequence>
<dbReference type="Proteomes" id="UP000187203">
    <property type="component" value="Unassembled WGS sequence"/>
</dbReference>
<evidence type="ECO:0000313" key="3">
    <source>
        <dbReference type="Proteomes" id="UP000187203"/>
    </source>
</evidence>
<name>A0A1R3L473_9ROSI</name>
<dbReference type="AlphaFoldDB" id="A0A1R3L473"/>
<protein>
    <submittedName>
        <fullName evidence="2">Uncharacterized protein</fullName>
    </submittedName>
</protein>
<gene>
    <name evidence="2" type="ORF">COLO4_00285</name>
</gene>
<evidence type="ECO:0000256" key="1">
    <source>
        <dbReference type="SAM" id="MobiDB-lite"/>
    </source>
</evidence>
<feature type="region of interest" description="Disordered" evidence="1">
    <location>
        <begin position="1"/>
        <end position="20"/>
    </location>
</feature>
<keyword evidence="3" id="KW-1185">Reference proteome</keyword>
<evidence type="ECO:0000313" key="2">
    <source>
        <dbReference type="EMBL" id="OMP14116.1"/>
    </source>
</evidence>